<keyword evidence="8" id="KW-1185">Reference proteome</keyword>
<dbReference type="AlphaFoldDB" id="G0GEM7"/>
<dbReference type="HOGENOM" id="CLU_000445_70_50_12"/>
<dbReference type="SMART" id="SM00052">
    <property type="entry name" value="EAL"/>
    <property type="match status" value="1"/>
</dbReference>
<dbReference type="Gene3D" id="3.20.20.450">
    <property type="entry name" value="EAL domain"/>
    <property type="match status" value="1"/>
</dbReference>
<feature type="domain" description="Response regulatory" evidence="3">
    <location>
        <begin position="5"/>
        <end position="121"/>
    </location>
</feature>
<feature type="compositionally biased region" description="Gly residues" evidence="2">
    <location>
        <begin position="239"/>
        <end position="248"/>
    </location>
</feature>
<dbReference type="InterPro" id="IPR000160">
    <property type="entry name" value="GGDEF_dom"/>
</dbReference>
<dbReference type="SUPFAM" id="SSF141868">
    <property type="entry name" value="EAL domain-like"/>
    <property type="match status" value="1"/>
</dbReference>
<dbReference type="CDD" id="cd00130">
    <property type="entry name" value="PAS"/>
    <property type="match status" value="1"/>
</dbReference>
<sequence>MKQVAVVIVEDEAVIALDIKRRLEDLGYRVEGVFQNADECLEKIGNLHPDVVLMDILLEEGQDGLLLAQRIYDEYGVPSIFLTAYSDSTTVERIKQVRGAIGYLLKPFNEREMAVTIELSLFRHHLHRELEIQRTWLSSLFSSIGEAIILLDEDGGILFLNPGAEELIDATSNEAIGKPLVEFIRFYDVDTGEEIPFLSLAQESRGREGGIIFDHIYLLTSTGERIFVQGTISNLTGGLQTGDRGGSGRTEDEEHPYPLPFPSVSSGGFVLVLRNITEVRRLSTIVRYQSVHDPLTGLLNRSQLLTSLQESLRQADPDTPLDTFAFLDIDQFKVVNDVFGHIGGDVLLKETADLLRKKLPDESTIARIGDDEFGIILRGVKSGDAERILRRLVTSLRRSFIWEDKTLPVTVSIGAVAITPRHGDIYRVLAAADAACAVAKEEGGNRLRIFSPEDTDVQHRLGELHWIARLQQAIREERLTLYAQDIIPLGAHNGFPKKEILVRLKEEDTLILPGEFIPVAERYNLMPLIDRWIIEAVLQYGTSTPDHRDTVFAVNLSSATLLDEGFPDFFLRRLKETQFPPSRLCLEITETTAIRNFRKASLFIRRFREMGCSFALDDFGMGFSSFAYLKHLPVDFLKIDGSFVQTIVENEVDYQLVKSIHTMGKIMGKKTIAEFVSSREIYEKLATIPVDYVQGFFVGEPHPLTP</sequence>
<dbReference type="SMART" id="SM00448">
    <property type="entry name" value="REC"/>
    <property type="match status" value="1"/>
</dbReference>
<dbReference type="Pfam" id="PF00989">
    <property type="entry name" value="PAS"/>
    <property type="match status" value="1"/>
</dbReference>
<dbReference type="GO" id="GO:0000160">
    <property type="term" value="P:phosphorelay signal transduction system"/>
    <property type="evidence" value="ECO:0007669"/>
    <property type="project" value="InterPro"/>
</dbReference>
<protein>
    <submittedName>
        <fullName evidence="7">Response regulator receiver modulated diguanylate cyclase/phosphodiesterase with PAS/PAC sensor(S)</fullName>
    </submittedName>
</protein>
<dbReference type="InterPro" id="IPR001633">
    <property type="entry name" value="EAL_dom"/>
</dbReference>
<evidence type="ECO:0000313" key="7">
    <source>
        <dbReference type="EMBL" id="AEJ60715.1"/>
    </source>
</evidence>
<dbReference type="CDD" id="cd01949">
    <property type="entry name" value="GGDEF"/>
    <property type="match status" value="1"/>
</dbReference>
<dbReference type="SUPFAM" id="SSF55073">
    <property type="entry name" value="Nucleotide cyclase"/>
    <property type="match status" value="1"/>
</dbReference>
<dbReference type="NCBIfam" id="TIGR00254">
    <property type="entry name" value="GGDEF"/>
    <property type="match status" value="1"/>
</dbReference>
<dbReference type="GO" id="GO:0071111">
    <property type="term" value="F:cyclic-guanylate-specific phosphodiesterase activity"/>
    <property type="evidence" value="ECO:0007669"/>
    <property type="project" value="InterPro"/>
</dbReference>
<dbReference type="InterPro" id="IPR035965">
    <property type="entry name" value="PAS-like_dom_sf"/>
</dbReference>
<dbReference type="PROSITE" id="PS50883">
    <property type="entry name" value="EAL"/>
    <property type="match status" value="1"/>
</dbReference>
<evidence type="ECO:0000259" key="4">
    <source>
        <dbReference type="PROSITE" id="PS50112"/>
    </source>
</evidence>
<evidence type="ECO:0000256" key="1">
    <source>
        <dbReference type="PROSITE-ProRule" id="PRU00169"/>
    </source>
</evidence>
<dbReference type="OrthoDB" id="366324at2"/>
<dbReference type="Pfam" id="PF00072">
    <property type="entry name" value="Response_reg"/>
    <property type="match status" value="1"/>
</dbReference>
<dbReference type="InterPro" id="IPR000014">
    <property type="entry name" value="PAS"/>
</dbReference>
<dbReference type="Gene3D" id="3.40.50.2300">
    <property type="match status" value="1"/>
</dbReference>
<evidence type="ECO:0000313" key="8">
    <source>
        <dbReference type="Proteomes" id="UP000007254"/>
    </source>
</evidence>
<organism evidence="7 8">
    <name type="scientific">Winmispira thermophila (strain ATCC 700085 / DSM 6578 / Z-1203)</name>
    <name type="common">Spirochaeta thermophila</name>
    <dbReference type="NCBI Taxonomy" id="869211"/>
    <lineage>
        <taxon>Bacteria</taxon>
        <taxon>Pseudomonadati</taxon>
        <taxon>Spirochaetota</taxon>
        <taxon>Spirochaetia</taxon>
        <taxon>Winmispirales</taxon>
        <taxon>Winmispiraceae</taxon>
        <taxon>Winmispira</taxon>
    </lineage>
</organism>
<proteinExistence type="predicted"/>
<dbReference type="Gene3D" id="3.30.450.20">
    <property type="entry name" value="PAS domain"/>
    <property type="match status" value="1"/>
</dbReference>
<dbReference type="CDD" id="cd01948">
    <property type="entry name" value="EAL"/>
    <property type="match status" value="1"/>
</dbReference>
<feature type="domain" description="GGDEF" evidence="6">
    <location>
        <begin position="320"/>
        <end position="452"/>
    </location>
</feature>
<dbReference type="PROSITE" id="PS50112">
    <property type="entry name" value="PAS"/>
    <property type="match status" value="1"/>
</dbReference>
<feature type="domain" description="EAL" evidence="5">
    <location>
        <begin position="463"/>
        <end position="706"/>
    </location>
</feature>
<dbReference type="STRING" id="869211.Spith_0431"/>
<dbReference type="PANTHER" id="PTHR33121">
    <property type="entry name" value="CYCLIC DI-GMP PHOSPHODIESTERASE PDEF"/>
    <property type="match status" value="1"/>
</dbReference>
<dbReference type="Pfam" id="PF00563">
    <property type="entry name" value="EAL"/>
    <property type="match status" value="1"/>
</dbReference>
<dbReference type="InterPro" id="IPR050706">
    <property type="entry name" value="Cyclic-di-GMP_PDE-like"/>
</dbReference>
<dbReference type="Proteomes" id="UP000007254">
    <property type="component" value="Chromosome"/>
</dbReference>
<dbReference type="PROSITE" id="PS50110">
    <property type="entry name" value="RESPONSE_REGULATORY"/>
    <property type="match status" value="1"/>
</dbReference>
<evidence type="ECO:0000259" key="6">
    <source>
        <dbReference type="PROSITE" id="PS50887"/>
    </source>
</evidence>
<dbReference type="Pfam" id="PF00990">
    <property type="entry name" value="GGDEF"/>
    <property type="match status" value="1"/>
</dbReference>
<dbReference type="SUPFAM" id="SSF52172">
    <property type="entry name" value="CheY-like"/>
    <property type="match status" value="1"/>
</dbReference>
<dbReference type="InterPro" id="IPR013767">
    <property type="entry name" value="PAS_fold"/>
</dbReference>
<feature type="domain" description="PAS" evidence="4">
    <location>
        <begin position="133"/>
        <end position="205"/>
    </location>
</feature>
<evidence type="ECO:0000259" key="3">
    <source>
        <dbReference type="PROSITE" id="PS50110"/>
    </source>
</evidence>
<keyword evidence="1" id="KW-0597">Phosphoprotein</keyword>
<accession>G0GEM7</accession>
<reference evidence="7 8" key="1">
    <citation type="submission" date="2011-06" db="EMBL/GenBank/DDBJ databases">
        <title>The complete genome of Spirochaeta thermophila DSM 6578.</title>
        <authorList>
            <consortium name="US DOE Joint Genome Institute (JGI-PGF)"/>
            <person name="Lucas S."/>
            <person name="Lapidus A."/>
            <person name="Bruce D."/>
            <person name="Goodwin L."/>
            <person name="Pitluck S."/>
            <person name="Peters L."/>
            <person name="Kyrpides N."/>
            <person name="Mavromatis K."/>
            <person name="Ivanova N."/>
            <person name="Mikailova N."/>
            <person name="Pagani I."/>
            <person name="Chertkov O."/>
            <person name="Detter J.C."/>
            <person name="Tapia R."/>
            <person name="Han C."/>
            <person name="Land M."/>
            <person name="Hauser L."/>
            <person name="Markowitz V."/>
            <person name="Cheng J.-F."/>
            <person name="Hugenholtz P."/>
            <person name="Woyke T."/>
            <person name="Wu D."/>
            <person name="Spring S."/>
            <person name="Merkhoffer B."/>
            <person name="Schneider S."/>
            <person name="Klenk H.-P."/>
            <person name="Eisen J.A."/>
        </authorList>
    </citation>
    <scope>NUCLEOTIDE SEQUENCE [LARGE SCALE GENOMIC DNA]</scope>
    <source>
        <strain evidence="8">ATCC 700085 / DSM 6578 / Z-1203</strain>
    </source>
</reference>
<dbReference type="SMART" id="SM00267">
    <property type="entry name" value="GGDEF"/>
    <property type="match status" value="1"/>
</dbReference>
<dbReference type="KEGG" id="stq:Spith_0431"/>
<evidence type="ECO:0000259" key="5">
    <source>
        <dbReference type="PROSITE" id="PS50883"/>
    </source>
</evidence>
<dbReference type="InterPro" id="IPR001789">
    <property type="entry name" value="Sig_transdc_resp-reg_receiver"/>
</dbReference>
<dbReference type="EMBL" id="CP002903">
    <property type="protein sequence ID" value="AEJ60715.1"/>
    <property type="molecule type" value="Genomic_DNA"/>
</dbReference>
<dbReference type="InterPro" id="IPR035919">
    <property type="entry name" value="EAL_sf"/>
</dbReference>
<dbReference type="Gene3D" id="3.30.70.270">
    <property type="match status" value="1"/>
</dbReference>
<gene>
    <name evidence="7" type="ordered locus">Spith_0431</name>
</gene>
<evidence type="ECO:0000256" key="2">
    <source>
        <dbReference type="SAM" id="MobiDB-lite"/>
    </source>
</evidence>
<feature type="region of interest" description="Disordered" evidence="2">
    <location>
        <begin position="238"/>
        <end position="259"/>
    </location>
</feature>
<dbReference type="InterPro" id="IPR043128">
    <property type="entry name" value="Rev_trsase/Diguanyl_cyclase"/>
</dbReference>
<feature type="modified residue" description="4-aspartylphosphate" evidence="1">
    <location>
        <position position="55"/>
    </location>
</feature>
<dbReference type="SMART" id="SM00091">
    <property type="entry name" value="PAS"/>
    <property type="match status" value="1"/>
</dbReference>
<dbReference type="SUPFAM" id="SSF55785">
    <property type="entry name" value="PYP-like sensor domain (PAS domain)"/>
    <property type="match status" value="1"/>
</dbReference>
<name>G0GEM7_WINT7</name>
<dbReference type="PANTHER" id="PTHR33121:SF23">
    <property type="entry name" value="CYCLIC DI-GMP PHOSPHODIESTERASE PDEB"/>
    <property type="match status" value="1"/>
</dbReference>
<dbReference type="InterPro" id="IPR029787">
    <property type="entry name" value="Nucleotide_cyclase"/>
</dbReference>
<dbReference type="PROSITE" id="PS50887">
    <property type="entry name" value="GGDEF"/>
    <property type="match status" value="1"/>
</dbReference>
<dbReference type="CDD" id="cd17534">
    <property type="entry name" value="REC_DC-like"/>
    <property type="match status" value="1"/>
</dbReference>
<dbReference type="InterPro" id="IPR011006">
    <property type="entry name" value="CheY-like_superfamily"/>
</dbReference>
<dbReference type="NCBIfam" id="TIGR00229">
    <property type="entry name" value="sensory_box"/>
    <property type="match status" value="1"/>
</dbReference>
<dbReference type="GO" id="GO:0006355">
    <property type="term" value="P:regulation of DNA-templated transcription"/>
    <property type="evidence" value="ECO:0007669"/>
    <property type="project" value="InterPro"/>
</dbReference>